<dbReference type="Gene3D" id="1.10.630.10">
    <property type="entry name" value="Cytochrome P450"/>
    <property type="match status" value="1"/>
</dbReference>
<dbReference type="OrthoDB" id="1470350at2759"/>
<evidence type="ECO:0000313" key="1">
    <source>
        <dbReference type="EMBL" id="GBE85958.1"/>
    </source>
</evidence>
<keyword evidence="2" id="KW-1185">Reference proteome</keyword>
<dbReference type="GeneID" id="38782875"/>
<name>A0A401GUQ9_9APHY</name>
<dbReference type="EMBL" id="BFAD01000008">
    <property type="protein sequence ID" value="GBE85958.1"/>
    <property type="molecule type" value="Genomic_DNA"/>
</dbReference>
<dbReference type="InterPro" id="IPR036396">
    <property type="entry name" value="Cyt_P450_sf"/>
</dbReference>
<dbReference type="AlphaFoldDB" id="A0A401GUQ9"/>
<accession>A0A401GUQ9</accession>
<dbReference type="SUPFAM" id="SSF48264">
    <property type="entry name" value="Cytochrome P450"/>
    <property type="match status" value="1"/>
</dbReference>
<dbReference type="Proteomes" id="UP000287166">
    <property type="component" value="Unassembled WGS sequence"/>
</dbReference>
<dbReference type="GO" id="GO:0020037">
    <property type="term" value="F:heme binding"/>
    <property type="evidence" value="ECO:0007669"/>
    <property type="project" value="InterPro"/>
</dbReference>
<evidence type="ECO:0008006" key="3">
    <source>
        <dbReference type="Google" id="ProtNLM"/>
    </source>
</evidence>
<dbReference type="GO" id="GO:0005506">
    <property type="term" value="F:iron ion binding"/>
    <property type="evidence" value="ECO:0007669"/>
    <property type="project" value="InterPro"/>
</dbReference>
<organism evidence="1 2">
    <name type="scientific">Sparassis crispa</name>
    <dbReference type="NCBI Taxonomy" id="139825"/>
    <lineage>
        <taxon>Eukaryota</taxon>
        <taxon>Fungi</taxon>
        <taxon>Dikarya</taxon>
        <taxon>Basidiomycota</taxon>
        <taxon>Agaricomycotina</taxon>
        <taxon>Agaricomycetes</taxon>
        <taxon>Polyporales</taxon>
        <taxon>Sparassidaceae</taxon>
        <taxon>Sparassis</taxon>
    </lineage>
</organism>
<protein>
    <recommendedName>
        <fullName evidence="3">Cytochrome P450</fullName>
    </recommendedName>
</protein>
<evidence type="ECO:0000313" key="2">
    <source>
        <dbReference type="Proteomes" id="UP000287166"/>
    </source>
</evidence>
<dbReference type="RefSeq" id="XP_027616871.1">
    <property type="nucleotide sequence ID" value="XM_027761070.1"/>
</dbReference>
<comment type="caution">
    <text evidence="1">The sequence shown here is derived from an EMBL/GenBank/DDBJ whole genome shotgun (WGS) entry which is preliminary data.</text>
</comment>
<dbReference type="GO" id="GO:0016705">
    <property type="term" value="F:oxidoreductase activity, acting on paired donors, with incorporation or reduction of molecular oxygen"/>
    <property type="evidence" value="ECO:0007669"/>
    <property type="project" value="InterPro"/>
</dbReference>
<dbReference type="GO" id="GO:0004497">
    <property type="term" value="F:monooxygenase activity"/>
    <property type="evidence" value="ECO:0007669"/>
    <property type="project" value="InterPro"/>
</dbReference>
<proteinExistence type="predicted"/>
<reference evidence="1 2" key="1">
    <citation type="journal article" date="2018" name="Sci. Rep.">
        <title>Genome sequence of the cauliflower mushroom Sparassis crispa (Hanabiratake) and its association with beneficial usage.</title>
        <authorList>
            <person name="Kiyama R."/>
            <person name="Furutani Y."/>
            <person name="Kawaguchi K."/>
            <person name="Nakanishi T."/>
        </authorList>
    </citation>
    <scope>NUCLEOTIDE SEQUENCE [LARGE SCALE GENOMIC DNA]</scope>
</reference>
<dbReference type="InParanoid" id="A0A401GUQ9"/>
<sequence>MQPPYLDTVCREILRVQPLLTILDRLRGLATIRTDTRTQRHDDERDTCPQGHQNIVGVAGSNLSKVLWAEDSLEWKPERWLSPLPSAVTEAHIPGVFSNLMTFIGGGRACIDFKFSEMDMGASLSCVGGLMSPLP</sequence>
<gene>
    <name evidence="1" type="ORF">SCP_0804820</name>
</gene>